<sequence>MSRPHLKELLSKKEVDPAKEDTLEKGDFLALLIAAVSVFFPILLAAIAVLALFIFLFVTYFH</sequence>
<name>A0A6N4THV6_9FIRM</name>
<feature type="transmembrane region" description="Helical" evidence="1">
    <location>
        <begin position="28"/>
        <end position="61"/>
    </location>
</feature>
<gene>
    <name evidence="2" type="ORF">Aargi30884_13410</name>
</gene>
<dbReference type="KEGG" id="aarg:Aargi30884_13410"/>
<dbReference type="AlphaFoldDB" id="A0A6N4THV6"/>
<dbReference type="Proteomes" id="UP000464754">
    <property type="component" value="Chromosome"/>
</dbReference>
<reference evidence="3" key="1">
    <citation type="submission" date="2019-05" db="EMBL/GenBank/DDBJ databases">
        <title>Complete genome sequencing of Absiella argi strain JCM 30884.</title>
        <authorList>
            <person name="Sakamoto M."/>
            <person name="Murakami T."/>
            <person name="Mori H."/>
        </authorList>
    </citation>
    <scope>NUCLEOTIDE SEQUENCE [LARGE SCALE GENOMIC DNA]</scope>
    <source>
        <strain evidence="3">JCM 30884</strain>
    </source>
</reference>
<evidence type="ECO:0000313" key="2">
    <source>
        <dbReference type="EMBL" id="BBK22438.1"/>
    </source>
</evidence>
<accession>A0A6N4THV6</accession>
<keyword evidence="3" id="KW-1185">Reference proteome</keyword>
<organism evidence="2 3">
    <name type="scientific">Amedibacterium intestinale</name>
    <dbReference type="NCBI Taxonomy" id="2583452"/>
    <lineage>
        <taxon>Bacteria</taxon>
        <taxon>Bacillati</taxon>
        <taxon>Bacillota</taxon>
        <taxon>Erysipelotrichia</taxon>
        <taxon>Erysipelotrichales</taxon>
        <taxon>Erysipelotrichaceae</taxon>
        <taxon>Amedibacterium</taxon>
    </lineage>
</organism>
<keyword evidence="1" id="KW-0812">Transmembrane</keyword>
<keyword evidence="1" id="KW-0472">Membrane</keyword>
<keyword evidence="1" id="KW-1133">Transmembrane helix</keyword>
<evidence type="ECO:0000313" key="3">
    <source>
        <dbReference type="Proteomes" id="UP000464754"/>
    </source>
</evidence>
<evidence type="ECO:0000256" key="1">
    <source>
        <dbReference type="SAM" id="Phobius"/>
    </source>
</evidence>
<protein>
    <submittedName>
        <fullName evidence="2">Uncharacterized protein</fullName>
    </submittedName>
</protein>
<proteinExistence type="predicted"/>
<dbReference type="EMBL" id="AP019695">
    <property type="protein sequence ID" value="BBK22438.1"/>
    <property type="molecule type" value="Genomic_DNA"/>
</dbReference>
<dbReference type="RefSeq" id="WP_232057258.1">
    <property type="nucleotide sequence ID" value="NZ_AP019695.1"/>
</dbReference>